<name>A0A381X7S7_9ZZZZ</name>
<feature type="transmembrane region" description="Helical" evidence="1">
    <location>
        <begin position="41"/>
        <end position="66"/>
    </location>
</feature>
<dbReference type="PANTHER" id="PTHR32063:SF33">
    <property type="entry name" value="RND SUPERFAMILY EFFLUX PUMP PERMEASE COMPONENT"/>
    <property type="match status" value="1"/>
</dbReference>
<dbReference type="AlphaFoldDB" id="A0A381X7S7"/>
<organism evidence="2">
    <name type="scientific">marine metagenome</name>
    <dbReference type="NCBI Taxonomy" id="408172"/>
    <lineage>
        <taxon>unclassified sequences</taxon>
        <taxon>metagenomes</taxon>
        <taxon>ecological metagenomes</taxon>
    </lineage>
</organism>
<evidence type="ECO:0000256" key="1">
    <source>
        <dbReference type="SAM" id="Phobius"/>
    </source>
</evidence>
<dbReference type="Gene3D" id="1.20.1640.10">
    <property type="entry name" value="Multidrug efflux transporter AcrB transmembrane domain"/>
    <property type="match status" value="2"/>
</dbReference>
<dbReference type="Pfam" id="PF00873">
    <property type="entry name" value="ACR_tran"/>
    <property type="match status" value="1"/>
</dbReference>
<dbReference type="GO" id="GO:0005886">
    <property type="term" value="C:plasma membrane"/>
    <property type="evidence" value="ECO:0007669"/>
    <property type="project" value="TreeGrafter"/>
</dbReference>
<dbReference type="EMBL" id="UINC01014213">
    <property type="protein sequence ID" value="SVA60816.1"/>
    <property type="molecule type" value="Genomic_DNA"/>
</dbReference>
<feature type="transmembrane region" description="Helical" evidence="1">
    <location>
        <begin position="191"/>
        <end position="211"/>
    </location>
</feature>
<feature type="transmembrane region" description="Helical" evidence="1">
    <location>
        <begin position="594"/>
        <end position="618"/>
    </location>
</feature>
<dbReference type="PANTHER" id="PTHR32063">
    <property type="match status" value="1"/>
</dbReference>
<dbReference type="SUPFAM" id="SSF82714">
    <property type="entry name" value="Multidrug efflux transporter AcrB TolC docking domain, DN and DC subdomains"/>
    <property type="match status" value="1"/>
</dbReference>
<keyword evidence="1" id="KW-1133">Transmembrane helix</keyword>
<evidence type="ECO:0008006" key="3">
    <source>
        <dbReference type="Google" id="ProtNLM"/>
    </source>
</evidence>
<dbReference type="InterPro" id="IPR027463">
    <property type="entry name" value="AcrB_DN_DC_subdom"/>
</dbReference>
<dbReference type="Gene3D" id="3.30.70.1430">
    <property type="entry name" value="Multidrug efflux transporter AcrB pore domain"/>
    <property type="match status" value="1"/>
</dbReference>
<dbReference type="SUPFAM" id="SSF82866">
    <property type="entry name" value="Multidrug efflux transporter AcrB transmembrane domain"/>
    <property type="match status" value="2"/>
</dbReference>
<feature type="transmembrane region" description="Helical" evidence="1">
    <location>
        <begin position="569"/>
        <end position="588"/>
    </location>
</feature>
<gene>
    <name evidence="2" type="ORF">METZ01_LOCUS113670</name>
</gene>
<feature type="transmembrane region" description="Helical" evidence="1">
    <location>
        <begin position="639"/>
        <end position="660"/>
    </location>
</feature>
<keyword evidence="1" id="KW-0472">Membrane</keyword>
<dbReference type="GO" id="GO:0042910">
    <property type="term" value="F:xenobiotic transmembrane transporter activity"/>
    <property type="evidence" value="ECO:0007669"/>
    <property type="project" value="TreeGrafter"/>
</dbReference>
<keyword evidence="1" id="KW-0812">Transmembrane</keyword>
<feature type="transmembrane region" description="Helical" evidence="1">
    <location>
        <begin position="672"/>
        <end position="698"/>
    </location>
</feature>
<feature type="transmembrane region" description="Helical" evidence="1">
    <location>
        <begin position="13"/>
        <end position="35"/>
    </location>
</feature>
<dbReference type="InterPro" id="IPR001036">
    <property type="entry name" value="Acrflvin-R"/>
</dbReference>
<dbReference type="PRINTS" id="PR00702">
    <property type="entry name" value="ACRIFLAVINRP"/>
</dbReference>
<protein>
    <recommendedName>
        <fullName evidence="3">SSD domain-containing protein</fullName>
    </recommendedName>
</protein>
<dbReference type="Gene3D" id="3.30.2090.10">
    <property type="entry name" value="Multidrug efflux transporter AcrB TolC docking domain, DN and DC subdomains"/>
    <property type="match status" value="1"/>
</dbReference>
<proteinExistence type="predicted"/>
<feature type="transmembrane region" description="Helical" evidence="1">
    <location>
        <begin position="112"/>
        <end position="137"/>
    </location>
</feature>
<sequence length="719" mass="77972">VLLALTLPLQFRLAMWVAAGIPIALLGGIMMFDFFGITMSLLATTGFMLVLGIVVDDAIVVGERVYAHERSGEDQRTAAINGTHEMLVPVVFGVLTSMAAFIPLIFTPGRMGAFFSIIGQIVVICLIFSVIECLLILPSHLAHRKREDLPGKQNPFVEKWIRFQGGLGEGLERFAEQRYGEFLKKVLEWRYVALATGLGVAVLMLAVLFSGRINFQFMPPIEGNRVYASLTMPEGIPVEETVRAAEQIERAALRLKAQLDSEDPGESSVVTHILTSIGRAAGRSGGGPRGSFLVPGVSHLAEVSMALVPVAERDISSLEVASRWRDLAGQVADVVELKYSAVAFNTGDAISINLRGRDVGELGEAAARIRAELSRFDGVADISDSFRSGKQEVKLSLRPEARHLGLTLNDLARQVRQAFYGEEAQRIQRGTEDVRVMVRYPELERKSLGDLEDMRIRTAAGSEIPFAAVAEVDFGTGFSTIRRVDRQRVVTVTADVDRAVTTPGPILDSLEAEALPSILSDYRGMSYYLGGEQEEGTEAFSGLASLVPLALMVMFSLLAIPLKSYVQPLVIMSVIPFGAVGALLGHIVMGWPVVMASVLGMIALSGVVVNASLVLVHYMNGLRRKGATINEAVVQAGIVRFRPILLTSVTTFVGLVPLMLSNNPNTAFVVPMSISLGWGVLFATLMTLFLVPCLYLILEDVLPAGWSMDKARIEPAFDT</sequence>
<feature type="non-terminal residue" evidence="2">
    <location>
        <position position="1"/>
    </location>
</feature>
<evidence type="ECO:0000313" key="2">
    <source>
        <dbReference type="EMBL" id="SVA60816.1"/>
    </source>
</evidence>
<accession>A0A381X7S7</accession>
<dbReference type="Gene3D" id="3.30.70.1440">
    <property type="entry name" value="Multidrug efflux transporter AcrB pore domain"/>
    <property type="match status" value="1"/>
</dbReference>
<feature type="transmembrane region" description="Helical" evidence="1">
    <location>
        <begin position="87"/>
        <end position="106"/>
    </location>
</feature>
<reference evidence="2" key="1">
    <citation type="submission" date="2018-05" db="EMBL/GenBank/DDBJ databases">
        <authorList>
            <person name="Lanie J.A."/>
            <person name="Ng W.-L."/>
            <person name="Kazmierczak K.M."/>
            <person name="Andrzejewski T.M."/>
            <person name="Davidsen T.M."/>
            <person name="Wayne K.J."/>
            <person name="Tettelin H."/>
            <person name="Glass J.I."/>
            <person name="Rusch D."/>
            <person name="Podicherti R."/>
            <person name="Tsui H.-C.T."/>
            <person name="Winkler M.E."/>
        </authorList>
    </citation>
    <scope>NUCLEOTIDE SEQUENCE</scope>
</reference>
<feature type="transmembrane region" description="Helical" evidence="1">
    <location>
        <begin position="539"/>
        <end position="562"/>
    </location>
</feature>